<dbReference type="SUPFAM" id="SSF103506">
    <property type="entry name" value="Mitochondrial carrier"/>
    <property type="match status" value="2"/>
</dbReference>
<evidence type="ECO:0000313" key="9">
    <source>
        <dbReference type="Proteomes" id="UP000011083"/>
    </source>
</evidence>
<dbReference type="InterPro" id="IPR002067">
    <property type="entry name" value="MCP"/>
</dbReference>
<evidence type="ECO:0000256" key="4">
    <source>
        <dbReference type="ARBA" id="ARBA00022737"/>
    </source>
</evidence>
<reference evidence="8 9" key="1">
    <citation type="journal article" date="2013" name="Genome Biol.">
        <title>Genome of Acanthamoeba castellanii highlights extensive lateral gene transfer and early evolution of tyrosine kinase signaling.</title>
        <authorList>
            <person name="Clarke M."/>
            <person name="Lohan A.J."/>
            <person name="Liu B."/>
            <person name="Lagkouvardos I."/>
            <person name="Roy S."/>
            <person name="Zafar N."/>
            <person name="Bertelli C."/>
            <person name="Schilde C."/>
            <person name="Kianianmomeni A."/>
            <person name="Burglin T.R."/>
            <person name="Frech C."/>
            <person name="Turcotte B."/>
            <person name="Kopec K.O."/>
            <person name="Synnott J.M."/>
            <person name="Choo C."/>
            <person name="Paponov I."/>
            <person name="Finkler A."/>
            <person name="Soon Heng Tan C."/>
            <person name="Hutchins A.P."/>
            <person name="Weinmeier T."/>
            <person name="Rattei T."/>
            <person name="Chu J.S."/>
            <person name="Gimenez G."/>
            <person name="Irimia M."/>
            <person name="Rigden D.J."/>
            <person name="Fitzpatrick D.A."/>
            <person name="Lorenzo-Morales J."/>
            <person name="Bateman A."/>
            <person name="Chiu C.H."/>
            <person name="Tang P."/>
            <person name="Hegemann P."/>
            <person name="Fromm H."/>
            <person name="Raoult D."/>
            <person name="Greub G."/>
            <person name="Miranda-Saavedra D."/>
            <person name="Chen N."/>
            <person name="Nash P."/>
            <person name="Ginger M.L."/>
            <person name="Horn M."/>
            <person name="Schaap P."/>
            <person name="Caler L."/>
            <person name="Loftus B."/>
        </authorList>
    </citation>
    <scope>NUCLEOTIDE SEQUENCE [LARGE SCALE GENOMIC DNA]</scope>
    <source>
        <strain evidence="8 9">Neff</strain>
    </source>
</reference>
<dbReference type="KEGG" id="acan:ACA1_324040"/>
<dbReference type="RefSeq" id="XP_004350025.1">
    <property type="nucleotide sequence ID" value="XM_004349975.1"/>
</dbReference>
<keyword evidence="4" id="KW-0677">Repeat</keyword>
<proteinExistence type="inferred from homology"/>
<dbReference type="InterPro" id="IPR018108">
    <property type="entry name" value="MCP_transmembrane"/>
</dbReference>
<sequence length="332" mass="37083">MHLSSAGIPFEKRPQLPAEPTVLAGFSADALTRTLLNGFYVVKTRLQVRRPRYHFCHAFVETQNLWREGIFGFLRGNAAGCLRAVPYSAAKYATHRAVEPLLKERLPAARAEWVANGLATAVAVAVTYPLNTLQTRIALLPLEQARYAHIINELANSNGGLLDGLYAGILSVIPGQLAYQAGLHLADKLFLAVIGPTDESQHPTRAFVQSCLRATLANVLSYPFDTVCVRMQAGIFADKSVLHCIKSIYEEQGVGGFYQGVGVTLLKVLPFALFMYFAFHFSNQWFEKHGRDERFSSLHSYLHTYWRALSTHLETGSLQWRSHAQKQFHHAE</sequence>
<dbReference type="PRINTS" id="PR00926">
    <property type="entry name" value="MITOCARRIER"/>
</dbReference>
<evidence type="ECO:0000256" key="3">
    <source>
        <dbReference type="ARBA" id="ARBA00022692"/>
    </source>
</evidence>
<gene>
    <name evidence="8" type="ORF">ACA1_324040</name>
</gene>
<evidence type="ECO:0000256" key="7">
    <source>
        <dbReference type="RuleBase" id="RU000488"/>
    </source>
</evidence>
<accession>L8HE29</accession>
<dbReference type="InterPro" id="IPR023395">
    <property type="entry name" value="MCP_dom_sf"/>
</dbReference>
<organism evidence="8 9">
    <name type="scientific">Acanthamoeba castellanii (strain ATCC 30010 / Neff)</name>
    <dbReference type="NCBI Taxonomy" id="1257118"/>
    <lineage>
        <taxon>Eukaryota</taxon>
        <taxon>Amoebozoa</taxon>
        <taxon>Discosea</taxon>
        <taxon>Longamoebia</taxon>
        <taxon>Centramoebida</taxon>
        <taxon>Acanthamoebidae</taxon>
        <taxon>Acanthamoeba</taxon>
    </lineage>
</organism>
<dbReference type="GeneID" id="14923571"/>
<keyword evidence="5 6" id="KW-0472">Membrane</keyword>
<feature type="repeat" description="Solcar" evidence="6">
    <location>
        <begin position="16"/>
        <end position="101"/>
    </location>
</feature>
<dbReference type="Proteomes" id="UP000011083">
    <property type="component" value="Unassembled WGS sequence"/>
</dbReference>
<name>L8HE29_ACACF</name>
<feature type="repeat" description="Solcar" evidence="6">
    <location>
        <begin position="205"/>
        <end position="285"/>
    </location>
</feature>
<dbReference type="AlphaFoldDB" id="L8HE29"/>
<evidence type="ECO:0000256" key="5">
    <source>
        <dbReference type="ARBA" id="ARBA00023136"/>
    </source>
</evidence>
<dbReference type="VEuPathDB" id="AmoebaDB:ACA1_324040"/>
<dbReference type="PANTHER" id="PTHR24089">
    <property type="entry name" value="SOLUTE CARRIER FAMILY 25"/>
    <property type="match status" value="1"/>
</dbReference>
<evidence type="ECO:0000256" key="6">
    <source>
        <dbReference type="PROSITE-ProRule" id="PRU00282"/>
    </source>
</evidence>
<protein>
    <submittedName>
        <fullName evidence="8">Carrier superfamily protein</fullName>
    </submittedName>
</protein>
<dbReference type="STRING" id="1257118.L8HE29"/>
<dbReference type="EMBL" id="KB007878">
    <property type="protein sequence ID" value="ELR22621.1"/>
    <property type="molecule type" value="Genomic_DNA"/>
</dbReference>
<dbReference type="GO" id="GO:0016020">
    <property type="term" value="C:membrane"/>
    <property type="evidence" value="ECO:0007669"/>
    <property type="project" value="UniProtKB-SubCell"/>
</dbReference>
<comment type="similarity">
    <text evidence="7">Belongs to the mitochondrial carrier (TC 2.A.29) family.</text>
</comment>
<keyword evidence="2 7" id="KW-0813">Transport</keyword>
<keyword evidence="3 6" id="KW-0812">Transmembrane</keyword>
<dbReference type="Gene3D" id="1.50.40.10">
    <property type="entry name" value="Mitochondrial carrier domain"/>
    <property type="match status" value="2"/>
</dbReference>
<dbReference type="Pfam" id="PF00153">
    <property type="entry name" value="Mito_carr"/>
    <property type="match status" value="3"/>
</dbReference>
<comment type="subcellular location">
    <subcellularLocation>
        <location evidence="1">Membrane</location>
        <topology evidence="1">Multi-pass membrane protein</topology>
    </subcellularLocation>
</comment>
<evidence type="ECO:0000256" key="2">
    <source>
        <dbReference type="ARBA" id="ARBA00022448"/>
    </source>
</evidence>
<dbReference type="GO" id="GO:0055085">
    <property type="term" value="P:transmembrane transport"/>
    <property type="evidence" value="ECO:0007669"/>
    <property type="project" value="InterPro"/>
</dbReference>
<dbReference type="PROSITE" id="PS50920">
    <property type="entry name" value="SOLCAR"/>
    <property type="match status" value="2"/>
</dbReference>
<evidence type="ECO:0000313" key="8">
    <source>
        <dbReference type="EMBL" id="ELR22621.1"/>
    </source>
</evidence>
<evidence type="ECO:0000256" key="1">
    <source>
        <dbReference type="ARBA" id="ARBA00004141"/>
    </source>
</evidence>
<keyword evidence="9" id="KW-1185">Reference proteome</keyword>